<feature type="coiled-coil region" evidence="1">
    <location>
        <begin position="1594"/>
        <end position="1641"/>
    </location>
</feature>
<feature type="compositionally biased region" description="Acidic residues" evidence="2">
    <location>
        <begin position="60"/>
        <end position="75"/>
    </location>
</feature>
<feature type="compositionally biased region" description="Low complexity" evidence="2">
    <location>
        <begin position="422"/>
        <end position="440"/>
    </location>
</feature>
<feature type="compositionally biased region" description="Polar residues" evidence="2">
    <location>
        <begin position="835"/>
        <end position="875"/>
    </location>
</feature>
<feature type="compositionally biased region" description="Acidic residues" evidence="2">
    <location>
        <begin position="193"/>
        <end position="203"/>
    </location>
</feature>
<name>A0A5J5EJN3_9PEZI</name>
<feature type="compositionally biased region" description="Basic residues" evidence="2">
    <location>
        <begin position="693"/>
        <end position="707"/>
    </location>
</feature>
<gene>
    <name evidence="3" type="ORF">FN846DRAFT_969772</name>
</gene>
<evidence type="ECO:0000313" key="4">
    <source>
        <dbReference type="Proteomes" id="UP000326924"/>
    </source>
</evidence>
<dbReference type="GO" id="GO:0031297">
    <property type="term" value="P:replication fork processing"/>
    <property type="evidence" value="ECO:0007669"/>
    <property type="project" value="InterPro"/>
</dbReference>
<dbReference type="GO" id="GO:0000724">
    <property type="term" value="P:double-strand break repair via homologous recombination"/>
    <property type="evidence" value="ECO:0007669"/>
    <property type="project" value="TreeGrafter"/>
</dbReference>
<keyword evidence="1" id="KW-0175">Coiled coil</keyword>
<dbReference type="PANTHER" id="PTHR28122">
    <property type="entry name" value="E3 UBIQUITIN-PROTEIN LIGASE SUBSTRATE RECEPTOR MMS22"/>
    <property type="match status" value="1"/>
</dbReference>
<dbReference type="GO" id="GO:0005634">
    <property type="term" value="C:nucleus"/>
    <property type="evidence" value="ECO:0007669"/>
    <property type="project" value="InterPro"/>
</dbReference>
<feature type="region of interest" description="Disordered" evidence="2">
    <location>
        <begin position="829"/>
        <end position="875"/>
    </location>
</feature>
<dbReference type="EMBL" id="VXIS01000265">
    <property type="protein sequence ID" value="KAA8895421.1"/>
    <property type="molecule type" value="Genomic_DNA"/>
</dbReference>
<feature type="region of interest" description="Disordered" evidence="2">
    <location>
        <begin position="127"/>
        <end position="154"/>
    </location>
</feature>
<sequence length="2325" mass="261144">MHCDSRRVERVALCCTSRLSAISVAAATSRRASSLNNQKNSTRRYVMTTWRELGYVPASDGEDSEAELSTQEDDFPVPGGTSIEVTTRNADERMSTSGFSNPVETPPELLLPTPNDGFMDLDGVEAATQNQSSGKGSQATATPDEEMKEVDGQNDDFMDIDEALGVAGNRMSTESSRFFSADIPVLDLSHQQDEEDGGTDLEDCEVRRTALTAHARRSVSSSPDPLTGEPQHRLLKTPIRQKADHKDDRQIPETSSVTSSPLSSAPPSPARTVVIASRRDSTPPPSSAPPIEETSPFFQRNLRQRKPIQKHPYLIEAEKYKRQMKEKGVQPVRILPEEEEGPRRTTGEDKDSQDTEYVAPSSPVTGEQPRRRQSSAAAAKDARDEFVEAVYAVERRRRLKELSTEGAKRRKLEHTYSKKTSGHASSSIAARSAGAADPISSLARGTVGLDIYDFPDSSPPIQRNTNSSPPPAGVDRPVIPTFLEDWNDSDVEALRDASPVTKSPVAQRARSISMSPTDPTLHHSEEPANGNDEEDAGSGSDSQHSNESGSEDSSQERDPRSKVVKFFKKHGTKGVLPASYIRFAEKLKPTKEKHEDTRRRRGSTSPLPEERRPGVARAKISSRFHAPVQDLFSQSSDSDSESDLLLAASAPTASKRQARNPGSSAPPRRVINLIDDDDDIPEDNRIDYGLPAQKRRNSGAPRAKRNKPINQSGSALSRARAGGLGRSSGNKTSKRRNPRQSSGPRLSIVDSAAHLKKSGVKSPPNFLKVAVRSAQERKDCGRQSPAMKLFVLETADDTREVQDVLRNWREGTLPFGRHQIDEHERIPGNDDAQARLSSPQCLDSSQSGRLHSRPQSFLKSSSSRPKARQTSLFNHDFQRTTAGRQNVPRPWAQTRRPLAVIPPKNGVITHRPAFAPQPAQFEREIPRSQHRTELVIENVIRNLHYQRSRQLASKGFRTSNAVRTAQSPATRTALPLQYTLEPIPPQEQPPARQPATTRRKFIPRRIDADTIERRQPPVHDTIVDDGEPFEPIIIDDHASRDCLSGLLPAGSTYSLNFDTSNLKDGTIFNAETFIGQGYLSMALKTQNPRISSKNQGTSFTFGGKSLSWGAYHDSVATDFEGVLAMIGDLAEKRSDDVNGIDNQGMEGEMFALQAYKFYGFVVKYISEIMTFHDPLDAVSFSQRFLQSLGSCCSRLSLNVSGPSDTTGIAKKQTRLVLQANAFCLVVALQILRLSTLDIQEQLDMSQIIRKLGRELISRLLRCGVDRIRACYDDQRRRVQFERGIGSNHYIFEIWVLAIQILDSVEIRGISFWEILNHELHIDRVESSNEIKTYERLWRNLFTLLPLYQFDDSGISRRIESCHVTENWSMTKILAGRPLRVYNLNKGNHSGSINDYVRIIYHRCYCLIATWCWNNPDSIIPVLFEFFASNSLSNLPNEDDGGSPSFLLNLDKNPRISVEVSDRCFHLLLKIIVIGLNRMKSTSTTRKISGLVYRLMPNHRRQYPKDEELRVEHLDALKNHHYLLETLHWAAPPDCRPPLDAIRLLVDPETSHQKACNVAVRAWQNLIRFQLNSAESLEPLRQLMTWFDDLTNKTLAQHQIVRSEAEKQFQLAKEQEDSTLSEEDLEENVRRNQKQLETILNDLVKSLRTELTAIPGQISSAMVLLTLASTANILGSYTRLPTRLLIEVLDLLQQFLKTCKPVEGSESQRTIAPVNNNDEDSQDYGDWSGFEEVALQDETKQAAEHFISVAYDSLHRMLSNCFGADWQPEEMLLVKLVDTWTQTAGFLVQYGLKKWDDYLEYSRESWSSLRDTAQTRKFTPYFLPKIILAGNDVYNSNRSAFLGFWLRSLVERESMLKFQNEFTATLLDCDPGNPILSNLPFERDPRTGIFKISQMDFRIRRLSLISSVFEKMRETYKAASGHEAAALKQEYARMLRGMMRAMRENFEVLQSSTGSGNYVDFVHKVVEFLLQYTADIVEIDRFFTDSSAFPLPASDPNYVVGQLKKYVFGLSFPGTQKQLNVFFQTLGERAALGNEQDRLVSQLSSALSEDFESGDRAKPTMRSYFLHAIFTSYVELALEHPAGWVFGIPIIKALRLAIADLRMNMDSTNPASMNSVLSMLSAILDSMRRAASKSMTTDDAFSVPHIIGTLTLLLHAFVQAITLLGWIYDDTDEELRANAKDCADFLIRFASYARKIVMRRRNDDEAQRPLDVLAMSDRPQSAFEIGRQHCKATLKAYLSARWSRDGDGWLIQDMGGAGKRAVSFPRYPGEEDESARSAFGMAVEEVLRVAARTELFVKVVKDVDRAVWRVEATRAGRRPRLEMMFC</sequence>
<feature type="compositionally biased region" description="Low complexity" evidence="2">
    <location>
        <begin position="252"/>
        <end position="263"/>
    </location>
</feature>
<feature type="region of interest" description="Disordered" evidence="2">
    <location>
        <begin position="397"/>
        <end position="748"/>
    </location>
</feature>
<dbReference type="OrthoDB" id="2386201at2759"/>
<feature type="compositionally biased region" description="Polar residues" evidence="2">
    <location>
        <begin position="539"/>
        <end position="552"/>
    </location>
</feature>
<keyword evidence="4" id="KW-1185">Reference proteome</keyword>
<organism evidence="3 4">
    <name type="scientific">Sphaerosporella brunnea</name>
    <dbReference type="NCBI Taxonomy" id="1250544"/>
    <lineage>
        <taxon>Eukaryota</taxon>
        <taxon>Fungi</taxon>
        <taxon>Dikarya</taxon>
        <taxon>Ascomycota</taxon>
        <taxon>Pezizomycotina</taxon>
        <taxon>Pezizomycetes</taxon>
        <taxon>Pezizales</taxon>
        <taxon>Pyronemataceae</taxon>
        <taxon>Sphaerosporella</taxon>
    </lineage>
</organism>
<feature type="region of interest" description="Disordered" evidence="2">
    <location>
        <begin position="189"/>
        <end position="384"/>
    </location>
</feature>
<feature type="compositionally biased region" description="Low complexity" evidence="2">
    <location>
        <begin position="630"/>
        <end position="650"/>
    </location>
</feature>
<comment type="caution">
    <text evidence="3">The sequence shown here is derived from an EMBL/GenBank/DDBJ whole genome shotgun (WGS) entry which is preliminary data.</text>
</comment>
<feature type="compositionally biased region" description="Basic and acidic residues" evidence="2">
    <location>
        <begin position="341"/>
        <end position="353"/>
    </location>
</feature>
<dbReference type="PANTHER" id="PTHR28122:SF1">
    <property type="entry name" value="E3 UBIQUITIN-PROTEIN LIGASE SUBSTRATE RECEPTOR MMS22"/>
    <property type="match status" value="1"/>
</dbReference>
<feature type="compositionally biased region" description="Basic and acidic residues" evidence="2">
    <location>
        <begin position="583"/>
        <end position="598"/>
    </location>
</feature>
<dbReference type="Pfam" id="PF09462">
    <property type="entry name" value="Mus7"/>
    <property type="match status" value="1"/>
</dbReference>
<dbReference type="GO" id="GO:0035361">
    <property type="term" value="C:Cul8-RING ubiquitin ligase complex"/>
    <property type="evidence" value="ECO:0007669"/>
    <property type="project" value="TreeGrafter"/>
</dbReference>
<proteinExistence type="predicted"/>
<evidence type="ECO:0000313" key="3">
    <source>
        <dbReference type="EMBL" id="KAA8895421.1"/>
    </source>
</evidence>
<feature type="compositionally biased region" description="Basic and acidic residues" evidence="2">
    <location>
        <begin position="241"/>
        <end position="251"/>
    </location>
</feature>
<feature type="compositionally biased region" description="Polar residues" evidence="2">
    <location>
        <begin position="651"/>
        <end position="663"/>
    </location>
</feature>
<dbReference type="InParanoid" id="A0A5J5EJN3"/>
<evidence type="ECO:0000256" key="2">
    <source>
        <dbReference type="SAM" id="MobiDB-lite"/>
    </source>
</evidence>
<dbReference type="Proteomes" id="UP000326924">
    <property type="component" value="Unassembled WGS sequence"/>
</dbReference>
<accession>A0A5J5EJN3</accession>
<feature type="region of interest" description="Disordered" evidence="2">
    <location>
        <begin position="57"/>
        <end position="80"/>
    </location>
</feature>
<dbReference type="InterPro" id="IPR019021">
    <property type="entry name" value="Mms22"/>
</dbReference>
<feature type="compositionally biased region" description="Basic and acidic residues" evidence="2">
    <location>
        <begin position="316"/>
        <end position="328"/>
    </location>
</feature>
<protein>
    <submittedName>
        <fullName evidence="3">Mus7/MMS22 family-domain-containing protein</fullName>
    </submittedName>
</protein>
<feature type="compositionally biased region" description="Acidic residues" evidence="2">
    <location>
        <begin position="143"/>
        <end position="154"/>
    </location>
</feature>
<evidence type="ECO:0000256" key="1">
    <source>
        <dbReference type="SAM" id="Coils"/>
    </source>
</evidence>
<feature type="compositionally biased region" description="Low complexity" evidence="2">
    <location>
        <begin position="712"/>
        <end position="721"/>
    </location>
</feature>
<feature type="compositionally biased region" description="Basic residues" evidence="2">
    <location>
        <begin position="562"/>
        <end position="572"/>
    </location>
</feature>
<feature type="compositionally biased region" description="Polar residues" evidence="2">
    <location>
        <begin position="127"/>
        <end position="141"/>
    </location>
</feature>
<reference evidence="3 4" key="1">
    <citation type="submission" date="2019-09" db="EMBL/GenBank/DDBJ databases">
        <title>Draft genome of the ectomycorrhizal ascomycete Sphaerosporella brunnea.</title>
        <authorList>
            <consortium name="DOE Joint Genome Institute"/>
            <person name="Benucci G.M."/>
            <person name="Marozzi G."/>
            <person name="Antonielli L."/>
            <person name="Sanchez S."/>
            <person name="Marco P."/>
            <person name="Wang X."/>
            <person name="Falini L.B."/>
            <person name="Barry K."/>
            <person name="Haridas S."/>
            <person name="Lipzen A."/>
            <person name="Labutti K."/>
            <person name="Grigoriev I.V."/>
            <person name="Murat C."/>
            <person name="Martin F."/>
            <person name="Albertini E."/>
            <person name="Donnini D."/>
            <person name="Bonito G."/>
        </authorList>
    </citation>
    <scope>NUCLEOTIDE SEQUENCE [LARGE SCALE GENOMIC DNA]</scope>
    <source>
        <strain evidence="3 4">Sb_GMNB300</strain>
    </source>
</reference>